<dbReference type="EMBL" id="CWKI01000010">
    <property type="protein sequence ID" value="CTR09625.1"/>
    <property type="molecule type" value="Genomic_DNA"/>
</dbReference>
<dbReference type="Proteomes" id="UP000199069">
    <property type="component" value="Unassembled WGS sequence"/>
</dbReference>
<protein>
    <submittedName>
        <fullName evidence="1">FGENESH: predicted gene_10.323 protein</fullName>
    </submittedName>
</protein>
<gene>
    <name evidence="1" type="primary">FGENESH: predicted gene_10.323</name>
    <name evidence="1" type="ORF">BN2166_0054860</name>
</gene>
<organism evidence="1 2">
    <name type="scientific">Rhodotorula toruloides</name>
    <name type="common">Yeast</name>
    <name type="synonym">Rhodosporidium toruloides</name>
    <dbReference type="NCBI Taxonomy" id="5286"/>
    <lineage>
        <taxon>Eukaryota</taxon>
        <taxon>Fungi</taxon>
        <taxon>Dikarya</taxon>
        <taxon>Basidiomycota</taxon>
        <taxon>Pucciniomycotina</taxon>
        <taxon>Microbotryomycetes</taxon>
        <taxon>Sporidiobolales</taxon>
        <taxon>Sporidiobolaceae</taxon>
        <taxon>Rhodotorula</taxon>
    </lineage>
</organism>
<dbReference type="AlphaFoldDB" id="A0A0K3CMC5"/>
<evidence type="ECO:0000313" key="2">
    <source>
        <dbReference type="Proteomes" id="UP000199069"/>
    </source>
</evidence>
<accession>A0A0K3CMC5</accession>
<name>A0A0K3CMC5_RHOTO</name>
<evidence type="ECO:0000313" key="1">
    <source>
        <dbReference type="EMBL" id="CTR09625.1"/>
    </source>
</evidence>
<reference evidence="1 2" key="1">
    <citation type="submission" date="2015-07" db="EMBL/GenBank/DDBJ databases">
        <authorList>
            <person name="Cajimat M.N.B."/>
            <person name="Milazzo M.L."/>
            <person name="Fulhorst C.F."/>
        </authorList>
    </citation>
    <scope>NUCLEOTIDE SEQUENCE [LARGE SCALE GENOMIC DNA]</scope>
    <source>
        <strain evidence="1">Single colony</strain>
    </source>
</reference>
<keyword evidence="2" id="KW-1185">Reference proteome</keyword>
<proteinExistence type="predicted"/>
<sequence length="125" mass="13718">MHVAVCCLKHDFGVIGLRSRAGWKCTGVVEEEKDRTQRVHVRFVTKDSTQRRNDGVLGGSAWLSAKPVGREELKQVCEINWYDLVRPFTLGIVQVDAVDEACGQTCKGRLCDFAAGFSASGVSSD</sequence>